<evidence type="ECO:0000256" key="2">
    <source>
        <dbReference type="ARBA" id="ARBA00022801"/>
    </source>
</evidence>
<dbReference type="SUPFAM" id="SSF53474">
    <property type="entry name" value="alpha/beta-Hydrolases"/>
    <property type="match status" value="1"/>
</dbReference>
<evidence type="ECO:0000313" key="4">
    <source>
        <dbReference type="EMBL" id="KAJ9669124.1"/>
    </source>
</evidence>
<dbReference type="Pfam" id="PF03959">
    <property type="entry name" value="FSH1"/>
    <property type="match status" value="1"/>
</dbReference>
<feature type="domain" description="Serine hydrolase" evidence="3">
    <location>
        <begin position="17"/>
        <end position="251"/>
    </location>
</feature>
<reference evidence="4" key="1">
    <citation type="submission" date="2022-10" db="EMBL/GenBank/DDBJ databases">
        <title>Culturing micro-colonial fungi from biological soil crusts in the Mojave desert and describing Neophaeococcomyces mojavensis, and introducing the new genera and species Taxawa tesnikishii.</title>
        <authorList>
            <person name="Kurbessoian T."/>
            <person name="Stajich J.E."/>
        </authorList>
    </citation>
    <scope>NUCLEOTIDE SEQUENCE</scope>
    <source>
        <strain evidence="4">TK_1</strain>
    </source>
</reference>
<evidence type="ECO:0000313" key="5">
    <source>
        <dbReference type="Proteomes" id="UP001172684"/>
    </source>
</evidence>
<dbReference type="InterPro" id="IPR050593">
    <property type="entry name" value="LovG"/>
</dbReference>
<evidence type="ECO:0000256" key="1">
    <source>
        <dbReference type="ARBA" id="ARBA00005863"/>
    </source>
</evidence>
<name>A0ABQ9P6B4_9PEZI</name>
<sequence>MAPQPNGTTTLDLTLHSPRLLCLHGGGVTGDIFRAQSRALIARLSPTFRLVFADGPFFCDPGPGIVPVYADWGPYRRWLRWLPSHAEVDAETAIEEIFYNIRTAMDEDTARGASGEWVGVMGFSQGAKMAASLLYEQQVREEKLGGEIPGPLGEGVRLRFAVCMAGRAPLVALSEEAMGEDVVDASQISEGFQFGEGGSRSVLRLPSLHVHGLKDAGLHLHRRLLEQYCEKGSTTLVEWDGDHRIPLKSKDADLVTNAIFEIARKTGVLQ</sequence>
<dbReference type="PANTHER" id="PTHR48070">
    <property type="entry name" value="ESTERASE OVCA2"/>
    <property type="match status" value="1"/>
</dbReference>
<keyword evidence="5" id="KW-1185">Reference proteome</keyword>
<evidence type="ECO:0000259" key="3">
    <source>
        <dbReference type="Pfam" id="PF03959"/>
    </source>
</evidence>
<accession>A0ABQ9P6B4</accession>
<gene>
    <name evidence="4" type="ORF">H2201_000950</name>
</gene>
<comment type="caution">
    <text evidence="4">The sequence shown here is derived from an EMBL/GenBank/DDBJ whole genome shotgun (WGS) entry which is preliminary data.</text>
</comment>
<keyword evidence="2" id="KW-0378">Hydrolase</keyword>
<dbReference type="EMBL" id="JAPDRL010000004">
    <property type="protein sequence ID" value="KAJ9669124.1"/>
    <property type="molecule type" value="Genomic_DNA"/>
</dbReference>
<organism evidence="4 5">
    <name type="scientific">Coniosporium apollinis</name>
    <dbReference type="NCBI Taxonomy" id="61459"/>
    <lineage>
        <taxon>Eukaryota</taxon>
        <taxon>Fungi</taxon>
        <taxon>Dikarya</taxon>
        <taxon>Ascomycota</taxon>
        <taxon>Pezizomycotina</taxon>
        <taxon>Dothideomycetes</taxon>
        <taxon>Dothideomycetes incertae sedis</taxon>
        <taxon>Coniosporium</taxon>
    </lineage>
</organism>
<protein>
    <recommendedName>
        <fullName evidence="3">Serine hydrolase domain-containing protein</fullName>
    </recommendedName>
</protein>
<dbReference type="InterPro" id="IPR005645">
    <property type="entry name" value="FSH-like_dom"/>
</dbReference>
<comment type="similarity">
    <text evidence="1">Belongs to the LovG family.</text>
</comment>
<dbReference type="PANTHER" id="PTHR48070:SF3">
    <property type="entry name" value="ESTERASE DBAE-RELATED"/>
    <property type="match status" value="1"/>
</dbReference>
<dbReference type="InterPro" id="IPR029058">
    <property type="entry name" value="AB_hydrolase_fold"/>
</dbReference>
<dbReference type="Gene3D" id="3.40.50.1820">
    <property type="entry name" value="alpha/beta hydrolase"/>
    <property type="match status" value="1"/>
</dbReference>
<dbReference type="Proteomes" id="UP001172684">
    <property type="component" value="Unassembled WGS sequence"/>
</dbReference>
<proteinExistence type="inferred from homology"/>